<dbReference type="GO" id="GO:0005886">
    <property type="term" value="C:plasma membrane"/>
    <property type="evidence" value="ECO:0007669"/>
    <property type="project" value="UniProtKB-SubCell"/>
</dbReference>
<keyword evidence="7 11" id="KW-1133">Transmembrane helix</keyword>
<evidence type="ECO:0000256" key="2">
    <source>
        <dbReference type="ARBA" id="ARBA00009592"/>
    </source>
</evidence>
<keyword evidence="5 11" id="KW-0812">Transmembrane</keyword>
<organism evidence="12 13">
    <name type="scientific">Cucumis sativus</name>
    <name type="common">Cucumber</name>
    <dbReference type="NCBI Taxonomy" id="3659"/>
    <lineage>
        <taxon>Eukaryota</taxon>
        <taxon>Viridiplantae</taxon>
        <taxon>Streptophyta</taxon>
        <taxon>Embryophyta</taxon>
        <taxon>Tracheophyta</taxon>
        <taxon>Spermatophyta</taxon>
        <taxon>Magnoliopsida</taxon>
        <taxon>eudicotyledons</taxon>
        <taxon>Gunneridae</taxon>
        <taxon>Pentapetalae</taxon>
        <taxon>rosids</taxon>
        <taxon>fabids</taxon>
        <taxon>Cucurbitales</taxon>
        <taxon>Cucurbitaceae</taxon>
        <taxon>Benincaseae</taxon>
        <taxon>Cucumis</taxon>
    </lineage>
</organism>
<keyword evidence="8 11" id="KW-0472">Membrane</keyword>
<keyword evidence="13" id="KW-1185">Reference proteome</keyword>
<evidence type="ECO:0000256" key="8">
    <source>
        <dbReference type="ARBA" id="ARBA00023136"/>
    </source>
</evidence>
<dbReference type="Gene3D" id="3.80.10.10">
    <property type="entry name" value="Ribonuclease Inhibitor"/>
    <property type="match status" value="1"/>
</dbReference>
<evidence type="ECO:0000256" key="6">
    <source>
        <dbReference type="ARBA" id="ARBA00022737"/>
    </source>
</evidence>
<protein>
    <submittedName>
        <fullName evidence="12">Uncharacterized protein</fullName>
    </submittedName>
</protein>
<feature type="transmembrane region" description="Helical" evidence="11">
    <location>
        <begin position="132"/>
        <end position="152"/>
    </location>
</feature>
<sequence length="174" mass="19604">MRALQEMEIQPNSFLENVFYQDSIGISLKGIEQQLEINLLIFKTIDLSPNGINGEIRKEIGMLKSLVGLNLSHNKLTGKQFDTFESSSYLGNLGLCGNLLPKCDADQNDHKPQLWHEQEEDNSLEKRIWVKAVFMGYGCGMVFGVFIGYVVFKCGKPMWIVASGRQKSSKDPNI</sequence>
<evidence type="ECO:0000256" key="9">
    <source>
        <dbReference type="ARBA" id="ARBA00023170"/>
    </source>
</evidence>
<dbReference type="STRING" id="3659.A0A0A0K9X3"/>
<dbReference type="PANTHER" id="PTHR27004">
    <property type="entry name" value="RECEPTOR-LIKE PROTEIN 12 ISOFORM X1"/>
    <property type="match status" value="1"/>
</dbReference>
<name>A0A0A0K9X3_CUCSA</name>
<comment type="subcellular location">
    <subcellularLocation>
        <location evidence="1">Cell membrane</location>
        <topology evidence="1">Single-pass type I membrane protein</topology>
    </subcellularLocation>
</comment>
<evidence type="ECO:0000256" key="3">
    <source>
        <dbReference type="ARBA" id="ARBA00022475"/>
    </source>
</evidence>
<dbReference type="AlphaFoldDB" id="A0A0A0K9X3"/>
<comment type="similarity">
    <text evidence="2">Belongs to the RLP family.</text>
</comment>
<reference evidence="12 13" key="4">
    <citation type="journal article" date="2011" name="BMC Genomics">
        <title>RNA-Seq improves annotation of protein-coding genes in the cucumber genome.</title>
        <authorList>
            <person name="Li Z."/>
            <person name="Zhang Z."/>
            <person name="Yan P."/>
            <person name="Huang S."/>
            <person name="Fei Z."/>
            <person name="Lin K."/>
        </authorList>
    </citation>
    <scope>NUCLEOTIDE SEQUENCE [LARGE SCALE GENOMIC DNA]</scope>
    <source>
        <strain evidence="13">cv. 9930</strain>
    </source>
</reference>
<evidence type="ECO:0000256" key="10">
    <source>
        <dbReference type="ARBA" id="ARBA00023180"/>
    </source>
</evidence>
<evidence type="ECO:0000256" key="5">
    <source>
        <dbReference type="ARBA" id="ARBA00022692"/>
    </source>
</evidence>
<keyword evidence="9" id="KW-0675">Receptor</keyword>
<reference evidence="12 13" key="1">
    <citation type="journal article" date="2009" name="Nat. Genet.">
        <title>The genome of the cucumber, Cucumis sativus L.</title>
        <authorList>
            <person name="Huang S."/>
            <person name="Li R."/>
            <person name="Zhang Z."/>
            <person name="Li L."/>
            <person name="Gu X."/>
            <person name="Fan W."/>
            <person name="Lucas W.J."/>
            <person name="Wang X."/>
            <person name="Xie B."/>
            <person name="Ni P."/>
            <person name="Ren Y."/>
            <person name="Zhu H."/>
            <person name="Li J."/>
            <person name="Lin K."/>
            <person name="Jin W."/>
            <person name="Fei Z."/>
            <person name="Li G."/>
            <person name="Staub J."/>
            <person name="Kilian A."/>
            <person name="van der Vossen E.A."/>
            <person name="Wu Y."/>
            <person name="Guo J."/>
            <person name="He J."/>
            <person name="Jia Z."/>
            <person name="Ren Y."/>
            <person name="Tian G."/>
            <person name="Lu Y."/>
            <person name="Ruan J."/>
            <person name="Qian W."/>
            <person name="Wang M."/>
            <person name="Huang Q."/>
            <person name="Li B."/>
            <person name="Xuan Z."/>
            <person name="Cao J."/>
            <person name="Asan"/>
            <person name="Wu Z."/>
            <person name="Zhang J."/>
            <person name="Cai Q."/>
            <person name="Bai Y."/>
            <person name="Zhao B."/>
            <person name="Han Y."/>
            <person name="Li Y."/>
            <person name="Li X."/>
            <person name="Wang S."/>
            <person name="Shi Q."/>
            <person name="Liu S."/>
            <person name="Cho W.K."/>
            <person name="Kim J.Y."/>
            <person name="Xu Y."/>
            <person name="Heller-Uszynska K."/>
            <person name="Miao H."/>
            <person name="Cheng Z."/>
            <person name="Zhang S."/>
            <person name="Wu J."/>
            <person name="Yang Y."/>
            <person name="Kang H."/>
            <person name="Li M."/>
            <person name="Liang H."/>
            <person name="Ren X."/>
            <person name="Shi Z."/>
            <person name="Wen M."/>
            <person name="Jian M."/>
            <person name="Yang H."/>
            <person name="Zhang G."/>
            <person name="Yang Z."/>
            <person name="Chen R."/>
            <person name="Liu S."/>
            <person name="Li J."/>
            <person name="Ma L."/>
            <person name="Liu H."/>
            <person name="Zhou Y."/>
            <person name="Zhao J."/>
            <person name="Fang X."/>
            <person name="Li G."/>
            <person name="Fang L."/>
            <person name="Li Y."/>
            <person name="Liu D."/>
            <person name="Zheng H."/>
            <person name="Zhang Y."/>
            <person name="Qin N."/>
            <person name="Li Z."/>
            <person name="Yang G."/>
            <person name="Yang S."/>
            <person name="Bolund L."/>
            <person name="Kristiansen K."/>
            <person name="Zheng H."/>
            <person name="Li S."/>
            <person name="Zhang X."/>
            <person name="Yang H."/>
            <person name="Wang J."/>
            <person name="Sun R."/>
            <person name="Zhang B."/>
            <person name="Jiang S."/>
            <person name="Wang J."/>
            <person name="Du Y."/>
            <person name="Li S."/>
        </authorList>
    </citation>
    <scope>NUCLEOTIDE SEQUENCE [LARGE SCALE GENOMIC DNA]</scope>
    <source>
        <strain evidence="13">cv. 9930</strain>
    </source>
</reference>
<keyword evidence="6" id="KW-0677">Repeat</keyword>
<dbReference type="OMA" id="DREGHEI"/>
<dbReference type="InterPro" id="IPR032675">
    <property type="entry name" value="LRR_dom_sf"/>
</dbReference>
<gene>
    <name evidence="12" type="ORF">Csa_6G080310</name>
</gene>
<reference evidence="12 13" key="2">
    <citation type="journal article" date="2009" name="PLoS ONE">
        <title>An integrated genetic and cytogenetic map of the cucumber genome.</title>
        <authorList>
            <person name="Ren Y."/>
            <person name="Zhang Z."/>
            <person name="Liu J."/>
            <person name="Staub J.E."/>
            <person name="Han Y."/>
            <person name="Cheng Z."/>
            <person name="Li X."/>
            <person name="Lu J."/>
            <person name="Miao H."/>
            <person name="Kang H."/>
            <person name="Xie B."/>
            <person name="Gu X."/>
            <person name="Wang X."/>
            <person name="Du Y."/>
            <person name="Jin W."/>
            <person name="Huang S."/>
        </authorList>
    </citation>
    <scope>NUCLEOTIDE SEQUENCE [LARGE SCALE GENOMIC DNA]</scope>
    <source>
        <strain evidence="13">cv. 9930</strain>
    </source>
</reference>
<evidence type="ECO:0000313" key="13">
    <source>
        <dbReference type="Proteomes" id="UP000029981"/>
    </source>
</evidence>
<dbReference type="PANTHER" id="PTHR27004:SF428">
    <property type="entry name" value="OS01G0160600 PROTEIN"/>
    <property type="match status" value="1"/>
</dbReference>
<dbReference type="EMBL" id="CM002927">
    <property type="protein sequence ID" value="KGN46288.1"/>
    <property type="molecule type" value="Genomic_DNA"/>
</dbReference>
<dbReference type="Proteomes" id="UP000029981">
    <property type="component" value="Chromosome 6"/>
</dbReference>
<accession>A0A0A0K9X3</accession>
<dbReference type="SUPFAM" id="SSF52058">
    <property type="entry name" value="L domain-like"/>
    <property type="match status" value="1"/>
</dbReference>
<evidence type="ECO:0000256" key="7">
    <source>
        <dbReference type="ARBA" id="ARBA00022989"/>
    </source>
</evidence>
<dbReference type="Gramene" id="KGN46288">
    <property type="protein sequence ID" value="KGN46288"/>
    <property type="gene ID" value="Csa_6G080310"/>
</dbReference>
<evidence type="ECO:0000256" key="1">
    <source>
        <dbReference type="ARBA" id="ARBA00004251"/>
    </source>
</evidence>
<keyword evidence="4" id="KW-0433">Leucine-rich repeat</keyword>
<proteinExistence type="inferred from homology"/>
<reference evidence="12 13" key="3">
    <citation type="journal article" date="2010" name="BMC Genomics">
        <title>Transcriptome sequencing and comparative analysis of cucumber flowers with different sex types.</title>
        <authorList>
            <person name="Guo S."/>
            <person name="Zheng Y."/>
            <person name="Joung J.G."/>
            <person name="Liu S."/>
            <person name="Zhang Z."/>
            <person name="Crasta O.R."/>
            <person name="Sobral B.W."/>
            <person name="Xu Y."/>
            <person name="Huang S."/>
            <person name="Fei Z."/>
        </authorList>
    </citation>
    <scope>NUCLEOTIDE SEQUENCE [LARGE SCALE GENOMIC DNA]</scope>
    <source>
        <strain evidence="13">cv. 9930</strain>
    </source>
</reference>
<keyword evidence="3" id="KW-1003">Cell membrane</keyword>
<evidence type="ECO:0000256" key="4">
    <source>
        <dbReference type="ARBA" id="ARBA00022614"/>
    </source>
</evidence>
<evidence type="ECO:0000313" key="12">
    <source>
        <dbReference type="EMBL" id="KGN46288.1"/>
    </source>
</evidence>
<evidence type="ECO:0000256" key="11">
    <source>
        <dbReference type="SAM" id="Phobius"/>
    </source>
</evidence>
<keyword evidence="10" id="KW-0325">Glycoprotein</keyword>